<evidence type="ECO:0000313" key="1">
    <source>
        <dbReference type="EMBL" id="KAJ8111513.1"/>
    </source>
</evidence>
<sequence>MADTWQNDDAEKEKQLCDNIENLSETSEVGVNLGVKDPNCNDISPSEQAASDAAKQKRRLLIPLKTQAIYWVVSAIAVVSINTLHLTTSRPHLVAPFLFFALVLVLFIAPRPRHTQQAAGQSLWALHKCLFVLCNTEVVWLLRFWDIRRELRPMWPLRQVLAIQFCLAYQAVSILDRPRRSASQSLVVGDGRGASVWCLPFRLQAYHRQFVWQREFVLRGVCHTALSVFVANIISQVIAYYLGAKLTVYDMVLWGTGCLGDLEPSSQALYVLGPFYDLKFWICDKILRAL</sequence>
<dbReference type="EMBL" id="JAPHNI010000399">
    <property type="protein sequence ID" value="KAJ8111513.1"/>
    <property type="molecule type" value="Genomic_DNA"/>
</dbReference>
<accession>A0ACC2I8J7</accession>
<gene>
    <name evidence="1" type="ORF">OPT61_g5913</name>
</gene>
<organism evidence="1 2">
    <name type="scientific">Boeremia exigua</name>
    <dbReference type="NCBI Taxonomy" id="749465"/>
    <lineage>
        <taxon>Eukaryota</taxon>
        <taxon>Fungi</taxon>
        <taxon>Dikarya</taxon>
        <taxon>Ascomycota</taxon>
        <taxon>Pezizomycotina</taxon>
        <taxon>Dothideomycetes</taxon>
        <taxon>Pleosporomycetidae</taxon>
        <taxon>Pleosporales</taxon>
        <taxon>Pleosporineae</taxon>
        <taxon>Didymellaceae</taxon>
        <taxon>Boeremia</taxon>
    </lineage>
</organism>
<reference evidence="1" key="1">
    <citation type="submission" date="2022-11" db="EMBL/GenBank/DDBJ databases">
        <title>Genome Sequence of Boeremia exigua.</title>
        <authorList>
            <person name="Buettner E."/>
        </authorList>
    </citation>
    <scope>NUCLEOTIDE SEQUENCE</scope>
    <source>
        <strain evidence="1">CU02</strain>
    </source>
</reference>
<evidence type="ECO:0000313" key="2">
    <source>
        <dbReference type="Proteomes" id="UP001153331"/>
    </source>
</evidence>
<comment type="caution">
    <text evidence="1">The sequence shown here is derived from an EMBL/GenBank/DDBJ whole genome shotgun (WGS) entry which is preliminary data.</text>
</comment>
<protein>
    <submittedName>
        <fullName evidence="1">Uncharacterized protein</fullName>
    </submittedName>
</protein>
<proteinExistence type="predicted"/>
<name>A0ACC2I8J7_9PLEO</name>
<dbReference type="Proteomes" id="UP001153331">
    <property type="component" value="Unassembled WGS sequence"/>
</dbReference>
<keyword evidence="2" id="KW-1185">Reference proteome</keyword>